<dbReference type="Gene3D" id="1.20.870.10">
    <property type="entry name" value="Son of sevenless (SoS) protein Chain: S domain 1"/>
    <property type="match status" value="1"/>
</dbReference>
<dbReference type="InterPro" id="IPR008937">
    <property type="entry name" value="Ras-like_GEF"/>
</dbReference>
<feature type="region of interest" description="Disordered" evidence="3">
    <location>
        <begin position="505"/>
        <end position="525"/>
    </location>
</feature>
<dbReference type="PROSITE" id="PS50200">
    <property type="entry name" value="RA"/>
    <property type="match status" value="1"/>
</dbReference>
<dbReference type="SUPFAM" id="SSF48366">
    <property type="entry name" value="Ras GEF"/>
    <property type="match status" value="1"/>
</dbReference>
<dbReference type="Pfam" id="PF00618">
    <property type="entry name" value="RasGEF_N"/>
    <property type="match status" value="1"/>
</dbReference>
<dbReference type="Gene3D" id="1.10.840.10">
    <property type="entry name" value="Ras guanine-nucleotide exchange factors catalytic domain"/>
    <property type="match status" value="1"/>
</dbReference>
<dbReference type="PROSITE" id="PS50009">
    <property type="entry name" value="RASGEF_CAT"/>
    <property type="match status" value="1"/>
</dbReference>
<dbReference type="Pfam" id="PF00788">
    <property type="entry name" value="RA"/>
    <property type="match status" value="1"/>
</dbReference>
<name>A0A6P7XB76_9AMPH</name>
<evidence type="ECO:0000313" key="7">
    <source>
        <dbReference type="Proteomes" id="UP000515156"/>
    </source>
</evidence>
<dbReference type="SUPFAM" id="SSF54236">
    <property type="entry name" value="Ubiquitin-like"/>
    <property type="match status" value="1"/>
</dbReference>
<dbReference type="InterPro" id="IPR023578">
    <property type="entry name" value="Ras_GEF_dom_sf"/>
</dbReference>
<dbReference type="OrthoDB" id="26687at2759"/>
<dbReference type="RefSeq" id="XP_030052822.1">
    <property type="nucleotide sequence ID" value="XM_030196962.1"/>
</dbReference>
<dbReference type="KEGG" id="muo:115466019"/>
<dbReference type="PANTHER" id="PTHR23113">
    <property type="entry name" value="GUANINE NUCLEOTIDE EXCHANGE FACTOR"/>
    <property type="match status" value="1"/>
</dbReference>
<sequence>MRPSDPGMGKELSMTPFQEWGEEVEDDAIYNITLWRSKSDTPGHEGSIAMDTAESPSSPGCDFIQYRTCKLRTLKAGTLPRLVQNLIAVYGGHDQVYIHSFLATYHTFADTSTVLQLLLESAWPVAEGAQWYPQSSEQDAAEAQNLGCSGAIVYVLRTWLESHPEDFREPPHYCSLRMAQAYLKKASRGTEGDEGDSQTERVLQQFQKEEEEEAEAERDMGLPHHFTFLTLGEETDGLTEAPDLLSFSAEDVAEQLTLMDAVLFQKVVPFHCLGCIWSQRDKDKQLAPTVRATVAQFNSVAGCVTASVLADVQLKGQQRAKVLEKWICIAQKCRLLRNFSSLRAILSALQSNPIYRLKRTWAAVNRDTMSIFHKLSSIFSDENNHMCSREILVQEEDCQVASGQTSCREDSKRLHRLSSYDQPAKSFPATVPYLGTFLTDLVMLDTALPDHLENGLINFEKRRKEFETLSMIQRLQLSCQQYSLSPRSLVLASFHHHRQLTEDQSYSMSRSIEAPADSCPNSPRIRRRLPKRFSSLLLGSETLWPRANGDRGNLSPSGSCSSCDADESPGYALPSPDGGPGLKCMQDLPLACSAATLPLDDSSLIAAGSGSQPKQLPSPGVSLPIYNRQIADLCIVRVSIENDTCNLYRSILLTSQDKAPAVILRALRKHNLEQSRAEDFQLVQLLTGSKELVIPDSANVYYAMCTTGNFDFLLRRKEGANPRSSCSPLLPLTPDGPSP</sequence>
<dbReference type="PROSITE" id="PS00720">
    <property type="entry name" value="RASGEF"/>
    <property type="match status" value="1"/>
</dbReference>
<evidence type="ECO:0000259" key="6">
    <source>
        <dbReference type="PROSITE" id="PS50212"/>
    </source>
</evidence>
<organism evidence="7 8">
    <name type="scientific">Microcaecilia unicolor</name>
    <dbReference type="NCBI Taxonomy" id="1415580"/>
    <lineage>
        <taxon>Eukaryota</taxon>
        <taxon>Metazoa</taxon>
        <taxon>Chordata</taxon>
        <taxon>Craniata</taxon>
        <taxon>Vertebrata</taxon>
        <taxon>Euteleostomi</taxon>
        <taxon>Amphibia</taxon>
        <taxon>Gymnophiona</taxon>
        <taxon>Siphonopidae</taxon>
        <taxon>Microcaecilia</taxon>
    </lineage>
</organism>
<feature type="domain" description="N-terminal Ras-GEF" evidence="6">
    <location>
        <begin position="70"/>
        <end position="207"/>
    </location>
</feature>
<dbReference type="GO" id="GO:0007265">
    <property type="term" value="P:Ras protein signal transduction"/>
    <property type="evidence" value="ECO:0007669"/>
    <property type="project" value="TreeGrafter"/>
</dbReference>
<dbReference type="SMART" id="SM00314">
    <property type="entry name" value="RA"/>
    <property type="match status" value="1"/>
</dbReference>
<evidence type="ECO:0000313" key="8">
    <source>
        <dbReference type="RefSeq" id="XP_030052822.1"/>
    </source>
</evidence>
<evidence type="ECO:0000259" key="5">
    <source>
        <dbReference type="PROSITE" id="PS50200"/>
    </source>
</evidence>
<keyword evidence="7" id="KW-1185">Reference proteome</keyword>
<gene>
    <name evidence="8" type="primary">RGL3</name>
</gene>
<feature type="domain" description="Ras-associating" evidence="5">
    <location>
        <begin position="632"/>
        <end position="719"/>
    </location>
</feature>
<dbReference type="Pfam" id="PF00617">
    <property type="entry name" value="RasGEF"/>
    <property type="match status" value="1"/>
</dbReference>
<dbReference type="GO" id="GO:0005085">
    <property type="term" value="F:guanyl-nucleotide exchange factor activity"/>
    <property type="evidence" value="ECO:0007669"/>
    <property type="project" value="UniProtKB-KW"/>
</dbReference>
<dbReference type="GeneID" id="115466019"/>
<keyword evidence="1 2" id="KW-0344">Guanine-nucleotide releasing factor</keyword>
<dbReference type="CTD" id="57139"/>
<proteinExistence type="predicted"/>
<dbReference type="PANTHER" id="PTHR23113:SF220">
    <property type="entry name" value="RAL GUANINE NUCLEOTIDE DISSOCIATION STIMULATOR-LIKE 3"/>
    <property type="match status" value="1"/>
</dbReference>
<dbReference type="SMART" id="SM00229">
    <property type="entry name" value="RasGEFN"/>
    <property type="match status" value="1"/>
</dbReference>
<feature type="region of interest" description="Disordered" evidence="3">
    <location>
        <begin position="187"/>
        <end position="218"/>
    </location>
</feature>
<evidence type="ECO:0000259" key="4">
    <source>
        <dbReference type="PROSITE" id="PS50009"/>
    </source>
</evidence>
<feature type="region of interest" description="Disordered" evidence="3">
    <location>
        <begin position="548"/>
        <end position="574"/>
    </location>
</feature>
<dbReference type="Proteomes" id="UP000515156">
    <property type="component" value="Chromosome 3"/>
</dbReference>
<dbReference type="SMART" id="SM00147">
    <property type="entry name" value="RasGEF"/>
    <property type="match status" value="1"/>
</dbReference>
<dbReference type="GO" id="GO:0005886">
    <property type="term" value="C:plasma membrane"/>
    <property type="evidence" value="ECO:0007669"/>
    <property type="project" value="TreeGrafter"/>
</dbReference>
<dbReference type="CDD" id="cd00155">
    <property type="entry name" value="RasGEF"/>
    <property type="match status" value="1"/>
</dbReference>
<feature type="domain" description="Ras-GEF" evidence="4">
    <location>
        <begin position="248"/>
        <end position="515"/>
    </location>
</feature>
<dbReference type="InterPro" id="IPR001895">
    <property type="entry name" value="RASGEF_cat_dom"/>
</dbReference>
<evidence type="ECO:0000256" key="2">
    <source>
        <dbReference type="PROSITE-ProRule" id="PRU00168"/>
    </source>
</evidence>
<evidence type="ECO:0000256" key="1">
    <source>
        <dbReference type="ARBA" id="ARBA00022658"/>
    </source>
</evidence>
<dbReference type="Gene3D" id="3.10.20.90">
    <property type="entry name" value="Phosphatidylinositol 3-kinase Catalytic Subunit, Chain A, domain 1"/>
    <property type="match status" value="1"/>
</dbReference>
<dbReference type="CDD" id="cd06224">
    <property type="entry name" value="REM"/>
    <property type="match status" value="1"/>
</dbReference>
<dbReference type="InterPro" id="IPR000651">
    <property type="entry name" value="Ras-like_Gua-exchang_fac_N"/>
</dbReference>
<dbReference type="InterPro" id="IPR029071">
    <property type="entry name" value="Ubiquitin-like_domsf"/>
</dbReference>
<dbReference type="AlphaFoldDB" id="A0A6P7XB76"/>
<accession>A0A6P7XB76</accession>
<protein>
    <submittedName>
        <fullName evidence="8">Ral guanine nucleotide dissociation stimulator-like 3 isoform X1</fullName>
    </submittedName>
</protein>
<evidence type="ECO:0000256" key="3">
    <source>
        <dbReference type="SAM" id="MobiDB-lite"/>
    </source>
</evidence>
<dbReference type="InParanoid" id="A0A6P7XB76"/>
<feature type="region of interest" description="Disordered" evidence="3">
    <location>
        <begin position="720"/>
        <end position="739"/>
    </location>
</feature>
<dbReference type="InterPro" id="IPR019804">
    <property type="entry name" value="Ras_G-nucl-exch_fac_CS"/>
</dbReference>
<dbReference type="InterPro" id="IPR036964">
    <property type="entry name" value="RASGEF_cat_dom_sf"/>
</dbReference>
<dbReference type="InterPro" id="IPR000159">
    <property type="entry name" value="RA_dom"/>
</dbReference>
<dbReference type="PROSITE" id="PS50212">
    <property type="entry name" value="RASGEF_NTER"/>
    <property type="match status" value="1"/>
</dbReference>
<reference evidence="8" key="1">
    <citation type="submission" date="2025-08" db="UniProtKB">
        <authorList>
            <consortium name="RefSeq"/>
        </authorList>
    </citation>
    <scope>IDENTIFICATION</scope>
</reference>